<evidence type="ECO:0000256" key="1">
    <source>
        <dbReference type="ARBA" id="ARBA00023015"/>
    </source>
</evidence>
<dbReference type="SUPFAM" id="SSF48008">
    <property type="entry name" value="GntR ligand-binding domain-like"/>
    <property type="match status" value="1"/>
</dbReference>
<evidence type="ECO:0000256" key="3">
    <source>
        <dbReference type="ARBA" id="ARBA00023163"/>
    </source>
</evidence>
<organism evidence="5">
    <name type="scientific">bioreactor metagenome</name>
    <dbReference type="NCBI Taxonomy" id="1076179"/>
    <lineage>
        <taxon>unclassified sequences</taxon>
        <taxon>metagenomes</taxon>
        <taxon>ecological metagenomes</taxon>
    </lineage>
</organism>
<dbReference type="EMBL" id="VSSQ01013462">
    <property type="protein sequence ID" value="MPM51544.1"/>
    <property type="molecule type" value="Genomic_DNA"/>
</dbReference>
<protein>
    <submittedName>
        <fullName evidence="5">HTH-type transcriptional regulator LutR</fullName>
    </submittedName>
</protein>
<sequence length="174" mass="19951">MEIMGILEIKPGEGSVVSDFNVKPFLSMVWPAILADKNTEKDLLEFRKILEEGSIRHLALRGESEEFFKSLKDIVDNMEEVIDDAEKSVKLDIQFHRCLFELTGNNVLMQVQNFVEYILERTVSHNRTAALEKKDSGEAIFKQHKDIYEALVVGDSLLAVKRMSYHLDYVQSIS</sequence>
<proteinExistence type="predicted"/>
<dbReference type="InterPro" id="IPR011711">
    <property type="entry name" value="GntR_C"/>
</dbReference>
<accession>A0A645APK3</accession>
<comment type="caution">
    <text evidence="5">The sequence shown here is derived from an EMBL/GenBank/DDBJ whole genome shotgun (WGS) entry which is preliminary data.</text>
</comment>
<keyword evidence="3" id="KW-0804">Transcription</keyword>
<dbReference type="PANTHER" id="PTHR43537:SF5">
    <property type="entry name" value="UXU OPERON TRANSCRIPTIONAL REGULATOR"/>
    <property type="match status" value="1"/>
</dbReference>
<dbReference type="SMART" id="SM00895">
    <property type="entry name" value="FCD"/>
    <property type="match status" value="1"/>
</dbReference>
<evidence type="ECO:0000313" key="5">
    <source>
        <dbReference type="EMBL" id="MPM51544.1"/>
    </source>
</evidence>
<gene>
    <name evidence="5" type="primary">lutR_33</name>
    <name evidence="5" type="ORF">SDC9_98293</name>
</gene>
<dbReference type="Gene3D" id="1.20.120.530">
    <property type="entry name" value="GntR ligand-binding domain-like"/>
    <property type="match status" value="1"/>
</dbReference>
<dbReference type="InterPro" id="IPR008920">
    <property type="entry name" value="TF_FadR/GntR_C"/>
</dbReference>
<dbReference type="GO" id="GO:0003677">
    <property type="term" value="F:DNA binding"/>
    <property type="evidence" value="ECO:0007669"/>
    <property type="project" value="UniProtKB-KW"/>
</dbReference>
<dbReference type="AlphaFoldDB" id="A0A645APK3"/>
<keyword evidence="1" id="KW-0805">Transcription regulation</keyword>
<dbReference type="Pfam" id="PF07729">
    <property type="entry name" value="FCD"/>
    <property type="match status" value="1"/>
</dbReference>
<reference evidence="5" key="1">
    <citation type="submission" date="2019-08" db="EMBL/GenBank/DDBJ databases">
        <authorList>
            <person name="Kucharzyk K."/>
            <person name="Murdoch R.W."/>
            <person name="Higgins S."/>
            <person name="Loffler F."/>
        </authorList>
    </citation>
    <scope>NUCLEOTIDE SEQUENCE</scope>
</reference>
<evidence type="ECO:0000259" key="4">
    <source>
        <dbReference type="SMART" id="SM00895"/>
    </source>
</evidence>
<keyword evidence="2" id="KW-0238">DNA-binding</keyword>
<dbReference type="PANTHER" id="PTHR43537">
    <property type="entry name" value="TRANSCRIPTIONAL REGULATOR, GNTR FAMILY"/>
    <property type="match status" value="1"/>
</dbReference>
<name>A0A645APK3_9ZZZZ</name>
<feature type="domain" description="GntR C-terminal" evidence="4">
    <location>
        <begin position="42"/>
        <end position="169"/>
    </location>
</feature>
<evidence type="ECO:0000256" key="2">
    <source>
        <dbReference type="ARBA" id="ARBA00023125"/>
    </source>
</evidence>